<sequence length="65" mass="7927">MFIKKLVAILLIAWLQYSLWFGKNGIHDYNKIKKKMTQKKIENIMLKQKRKSLEQELEDIKNNYK</sequence>
<dbReference type="HOGENOM" id="CLU_134863_5_2_6"/>
<dbReference type="Proteomes" id="UP000031627">
    <property type="component" value="Chromosome"/>
</dbReference>
<keyword evidence="3" id="KW-0812">Transmembrane</keyword>
<evidence type="ECO:0000256" key="5">
    <source>
        <dbReference type="ARBA" id="ARBA00023054"/>
    </source>
</evidence>
<dbReference type="RefSeq" id="WP_052459543.1">
    <property type="nucleotide sequence ID" value="NZ_AP014521.1"/>
</dbReference>
<proteinExistence type="predicted"/>
<dbReference type="Pfam" id="PF04977">
    <property type="entry name" value="DivIC"/>
    <property type="match status" value="1"/>
</dbReference>
<organism evidence="9 10">
    <name type="scientific">Candidatus Tachikawaea gelatinosa</name>
    <dbReference type="NCBI Taxonomy" id="1410383"/>
    <lineage>
        <taxon>Bacteria</taxon>
        <taxon>Pseudomonadati</taxon>
        <taxon>Pseudomonadota</taxon>
        <taxon>Gammaproteobacteria</taxon>
        <taxon>Enterobacterales</taxon>
        <taxon>Enterobacteriaceae</taxon>
        <taxon>Candidatus Tachikawaea</taxon>
    </lineage>
</organism>
<protein>
    <submittedName>
        <fullName evidence="9">Cell division protein FtsB</fullName>
    </submittedName>
</protein>
<dbReference type="STRING" id="1410383.TGUWTKB_2960"/>
<evidence type="ECO:0000256" key="1">
    <source>
        <dbReference type="ARBA" id="ARBA00022475"/>
    </source>
</evidence>
<dbReference type="GO" id="GO:0043093">
    <property type="term" value="P:FtsZ-dependent cytokinesis"/>
    <property type="evidence" value="ECO:0007669"/>
    <property type="project" value="TreeGrafter"/>
</dbReference>
<dbReference type="InterPro" id="IPR023081">
    <property type="entry name" value="Cell_div_FtsB"/>
</dbReference>
<dbReference type="KEGG" id="sbw:TGUWTKB_2960"/>
<keyword evidence="4" id="KW-1133">Transmembrane helix</keyword>
<evidence type="ECO:0000256" key="7">
    <source>
        <dbReference type="ARBA" id="ARBA00023306"/>
    </source>
</evidence>
<accession>A0A090AQB1</accession>
<evidence type="ECO:0000256" key="4">
    <source>
        <dbReference type="ARBA" id="ARBA00022989"/>
    </source>
</evidence>
<keyword evidence="2 9" id="KW-0132">Cell division</keyword>
<keyword evidence="6" id="KW-0472">Membrane</keyword>
<evidence type="ECO:0000256" key="8">
    <source>
        <dbReference type="SAM" id="Coils"/>
    </source>
</evidence>
<feature type="coiled-coil region" evidence="8">
    <location>
        <begin position="36"/>
        <end position="63"/>
    </location>
</feature>
<evidence type="ECO:0000256" key="2">
    <source>
        <dbReference type="ARBA" id="ARBA00022618"/>
    </source>
</evidence>
<dbReference type="PANTHER" id="PTHR37485:SF1">
    <property type="entry name" value="CELL DIVISION PROTEIN FTSB"/>
    <property type="match status" value="1"/>
</dbReference>
<dbReference type="GO" id="GO:0030428">
    <property type="term" value="C:cell septum"/>
    <property type="evidence" value="ECO:0007669"/>
    <property type="project" value="TreeGrafter"/>
</dbReference>
<keyword evidence="10" id="KW-1185">Reference proteome</keyword>
<dbReference type="OrthoDB" id="7061211at2"/>
<name>A0A090AQB1_9ENTR</name>
<dbReference type="InterPro" id="IPR007060">
    <property type="entry name" value="FtsL/DivIC"/>
</dbReference>
<evidence type="ECO:0000313" key="10">
    <source>
        <dbReference type="Proteomes" id="UP000031627"/>
    </source>
</evidence>
<dbReference type="AlphaFoldDB" id="A0A090AQB1"/>
<keyword evidence="1" id="KW-1003">Cell membrane</keyword>
<reference evidence="10" key="1">
    <citation type="submission" date="2013-11" db="EMBL/GenBank/DDBJ databases">
        <title>Symbiont-containing voluminous jelly as an extraordinary maternal gift for overwintering insect nymphs.</title>
        <authorList>
            <person name="Kaiwa N."/>
            <person name="Hosokawa T."/>
            <person name="Nikoh N."/>
            <person name="Meng X.Y."/>
            <person name="Tanahashi M."/>
            <person name="Moriyama M."/>
            <person name="Maeda T."/>
            <person name="Yamaguchi K."/>
            <person name="Shigenobu S."/>
            <person name="Ito M."/>
            <person name="Fukatsu T."/>
        </authorList>
    </citation>
    <scope>NUCLEOTIDE SEQUENCE [LARGE SCALE GENOMIC DNA]</scope>
    <source>
        <strain evidence="10">UwTKB</strain>
    </source>
</reference>
<keyword evidence="5 8" id="KW-0175">Coiled coil</keyword>
<evidence type="ECO:0000256" key="6">
    <source>
        <dbReference type="ARBA" id="ARBA00023136"/>
    </source>
</evidence>
<dbReference type="PANTHER" id="PTHR37485">
    <property type="entry name" value="CELL DIVISION PROTEIN FTSB"/>
    <property type="match status" value="1"/>
</dbReference>
<evidence type="ECO:0000313" key="9">
    <source>
        <dbReference type="EMBL" id="BAP58537.1"/>
    </source>
</evidence>
<evidence type="ECO:0000256" key="3">
    <source>
        <dbReference type="ARBA" id="ARBA00022692"/>
    </source>
</evidence>
<dbReference type="EMBL" id="AP014521">
    <property type="protein sequence ID" value="BAP58537.1"/>
    <property type="molecule type" value="Genomic_DNA"/>
</dbReference>
<keyword evidence="7" id="KW-0131">Cell cycle</keyword>
<reference evidence="9 10" key="2">
    <citation type="journal article" date="2014" name="Curr. Biol.">
        <title>Symbiont-Supplemented Maternal Investment Underpinning Host's Ecological Adaptation.</title>
        <authorList>
            <person name="Kaiwa N."/>
            <person name="Hosokawa T."/>
            <person name="Nikoh N."/>
            <person name="Tanahashi M."/>
            <person name="Moriyama M."/>
            <person name="Meng X.Y."/>
            <person name="Maeda T."/>
            <person name="Yamaguchi K."/>
            <person name="Shigenobu S."/>
            <person name="Ito M."/>
            <person name="Fukatsu T."/>
        </authorList>
    </citation>
    <scope>NUCLEOTIDE SEQUENCE [LARGE SCALE GENOMIC DNA]</scope>
    <source>
        <strain evidence="9 10">UwTKB</strain>
    </source>
</reference>
<gene>
    <name evidence="9" type="primary">ftsB</name>
    <name evidence="9" type="ORF">TGUWTKB_2960</name>
</gene>